<name>A0A917GWB3_9FLAO</name>
<keyword evidence="1" id="KW-0472">Membrane</keyword>
<accession>A0A917GWB3</accession>
<keyword evidence="1" id="KW-1133">Transmembrane helix</keyword>
<feature type="transmembrane region" description="Helical" evidence="1">
    <location>
        <begin position="47"/>
        <end position="70"/>
    </location>
</feature>
<dbReference type="RefSeq" id="WP_188466617.1">
    <property type="nucleotide sequence ID" value="NZ_BMFQ01000004.1"/>
</dbReference>
<gene>
    <name evidence="2" type="ORF">GCM10010976_31470</name>
</gene>
<keyword evidence="3" id="KW-1185">Reference proteome</keyword>
<organism evidence="2 3">
    <name type="scientific">Bizionia arctica</name>
    <dbReference type="NCBI Taxonomy" id="1495645"/>
    <lineage>
        <taxon>Bacteria</taxon>
        <taxon>Pseudomonadati</taxon>
        <taxon>Bacteroidota</taxon>
        <taxon>Flavobacteriia</taxon>
        <taxon>Flavobacteriales</taxon>
        <taxon>Flavobacteriaceae</taxon>
        <taxon>Bizionia</taxon>
    </lineage>
</organism>
<dbReference type="AlphaFoldDB" id="A0A917GWB3"/>
<evidence type="ECO:0008006" key="4">
    <source>
        <dbReference type="Google" id="ProtNLM"/>
    </source>
</evidence>
<keyword evidence="1" id="KW-0812">Transmembrane</keyword>
<reference evidence="2" key="1">
    <citation type="journal article" date="2014" name="Int. J. Syst. Evol. Microbiol.">
        <title>Complete genome sequence of Corynebacterium casei LMG S-19264T (=DSM 44701T), isolated from a smear-ripened cheese.</title>
        <authorList>
            <consortium name="US DOE Joint Genome Institute (JGI-PGF)"/>
            <person name="Walter F."/>
            <person name="Albersmeier A."/>
            <person name="Kalinowski J."/>
            <person name="Ruckert C."/>
        </authorList>
    </citation>
    <scope>NUCLEOTIDE SEQUENCE</scope>
    <source>
        <strain evidence="2">CGMCC 1.12751</strain>
    </source>
</reference>
<comment type="caution">
    <text evidence="2">The sequence shown here is derived from an EMBL/GenBank/DDBJ whole genome shotgun (WGS) entry which is preliminary data.</text>
</comment>
<reference evidence="2" key="2">
    <citation type="submission" date="2020-09" db="EMBL/GenBank/DDBJ databases">
        <authorList>
            <person name="Sun Q."/>
            <person name="Zhou Y."/>
        </authorList>
    </citation>
    <scope>NUCLEOTIDE SEQUENCE</scope>
    <source>
        <strain evidence="2">CGMCC 1.12751</strain>
    </source>
</reference>
<evidence type="ECO:0000313" key="3">
    <source>
        <dbReference type="Proteomes" id="UP000625976"/>
    </source>
</evidence>
<proteinExistence type="predicted"/>
<evidence type="ECO:0000313" key="2">
    <source>
        <dbReference type="EMBL" id="GGG58342.1"/>
    </source>
</evidence>
<dbReference type="Proteomes" id="UP000625976">
    <property type="component" value="Unassembled WGS sequence"/>
</dbReference>
<feature type="transmembrane region" description="Helical" evidence="1">
    <location>
        <begin position="76"/>
        <end position="101"/>
    </location>
</feature>
<protein>
    <recommendedName>
        <fullName evidence="4">Phage holin family protein</fullName>
    </recommendedName>
</protein>
<evidence type="ECO:0000256" key="1">
    <source>
        <dbReference type="SAM" id="Phobius"/>
    </source>
</evidence>
<sequence length="115" mass="12553">MNVFESLGQSTDKATDIGEAYFKASSQYLKLKIFQQITLSVSFITKLVAVSMLVFLGLIFCAIAGAMAIGEILENLLLGYLIVGGSFLLIGIILFMSRAFINKLVLQKIGSKFFS</sequence>
<dbReference type="EMBL" id="BMFQ01000004">
    <property type="protein sequence ID" value="GGG58342.1"/>
    <property type="molecule type" value="Genomic_DNA"/>
</dbReference>